<keyword evidence="4" id="KW-1185">Reference proteome</keyword>
<dbReference type="RefSeq" id="WP_103804741.1">
    <property type="nucleotide sequence ID" value="NZ_PQVG01000002.1"/>
</dbReference>
<evidence type="ECO:0000313" key="3">
    <source>
        <dbReference type="EMBL" id="POY40554.1"/>
    </source>
</evidence>
<dbReference type="AlphaFoldDB" id="A0A2S5ADA9"/>
<evidence type="ECO:0000313" key="4">
    <source>
        <dbReference type="Proteomes" id="UP000237310"/>
    </source>
</evidence>
<evidence type="ECO:0000256" key="2">
    <source>
        <dbReference type="ARBA" id="ARBA00023315"/>
    </source>
</evidence>
<dbReference type="PANTHER" id="PTHR36449">
    <property type="entry name" value="ACETYLTRANSFERASE-RELATED"/>
    <property type="match status" value="1"/>
</dbReference>
<dbReference type="Gene3D" id="3.40.630.30">
    <property type="match status" value="1"/>
</dbReference>
<dbReference type="EMBL" id="PQVG01000002">
    <property type="protein sequence ID" value="POY40554.1"/>
    <property type="molecule type" value="Genomic_DNA"/>
</dbReference>
<comment type="caution">
    <text evidence="3">The sequence shown here is derived from an EMBL/GenBank/DDBJ whole genome shotgun (WGS) entry which is preliminary data.</text>
</comment>
<dbReference type="OrthoDB" id="9801191at2"/>
<name>A0A2S5ADA9_9FLAO</name>
<keyword evidence="2" id="KW-0012">Acyltransferase</keyword>
<dbReference type="PANTHER" id="PTHR36449:SF1">
    <property type="entry name" value="ACETYLTRANSFERASE"/>
    <property type="match status" value="1"/>
</dbReference>
<evidence type="ECO:0000256" key="1">
    <source>
        <dbReference type="ARBA" id="ARBA00022679"/>
    </source>
</evidence>
<keyword evidence="1 3" id="KW-0808">Transferase</keyword>
<accession>A0A2S5ADA9</accession>
<dbReference type="GO" id="GO:0016746">
    <property type="term" value="F:acyltransferase activity"/>
    <property type="evidence" value="ECO:0007669"/>
    <property type="project" value="UniProtKB-KW"/>
</dbReference>
<gene>
    <name evidence="3" type="ORF">C3L50_03370</name>
</gene>
<proteinExistence type="predicted"/>
<reference evidence="3 4" key="1">
    <citation type="submission" date="2018-01" db="EMBL/GenBank/DDBJ databases">
        <authorList>
            <person name="Gaut B.S."/>
            <person name="Morton B.R."/>
            <person name="Clegg M.T."/>
            <person name="Duvall M.R."/>
        </authorList>
    </citation>
    <scope>NUCLEOTIDE SEQUENCE [LARGE SCALE GENOMIC DNA]</scope>
    <source>
        <strain evidence="3 4">HR-AY</strain>
    </source>
</reference>
<protein>
    <submittedName>
        <fullName evidence="3">N-acetyltransferase</fullName>
    </submittedName>
</protein>
<organism evidence="3 4">
    <name type="scientific">Flavobacterium alvei</name>
    <dbReference type="NCBI Taxonomy" id="2080416"/>
    <lineage>
        <taxon>Bacteria</taxon>
        <taxon>Pseudomonadati</taxon>
        <taxon>Bacteroidota</taxon>
        <taxon>Flavobacteriia</taxon>
        <taxon>Flavobacteriales</taxon>
        <taxon>Flavobacteriaceae</taxon>
        <taxon>Flavobacterium</taxon>
    </lineage>
</organism>
<dbReference type="Proteomes" id="UP000237310">
    <property type="component" value="Unassembled WGS sequence"/>
</dbReference>
<sequence length="225" mass="26258">MGFLLNNCTFKVYDSELINSCEPFDCGNTDLNDFFRNDSLNYHSVLLGKSYCFTLDENPKIIVCAFTISNDSIKTFLLPNARKKKVVKDIPREKTMKSYPAVLIGRLGVNTNYRFIEGETERTGKQLMDFIKSWFIDGANKTGCRFIVVDSYNDVAPLRYYTENGFVPLFGSEEQEKEYTGLKIDLTKRQIFWNKVRRFLKLPQIQTDKLHTRLMYFDLIILKNK</sequence>